<name>A0AAW1SFH2_9CHLO</name>
<evidence type="ECO:0000256" key="3">
    <source>
        <dbReference type="ARBA" id="ARBA00022884"/>
    </source>
</evidence>
<dbReference type="Pfam" id="PF00829">
    <property type="entry name" value="Ribosomal_L21p"/>
    <property type="match status" value="1"/>
</dbReference>
<sequence length="207" mass="22905">MKAAPWQVFRRFAASTSLQSHALPIEFPPAAAHSCRTLNLEGCAGTVHNSFHTSVSSFHQSPQLPEQPHPPAYSPAGRVTGPYTVPRQPVFAVVELGPTQYKVSPDDLVYTEKLKGVDVNEKVSLNRVLLLGNQTQTIIGRPFVPQASVVACIEEQFQDAKVLIFKKRRRKNSRRLNGHRQELTCIRILEIYGVDADESSLDHAAAV</sequence>
<dbReference type="InterPro" id="IPR036164">
    <property type="entry name" value="bL21-like_sf"/>
</dbReference>
<protein>
    <recommendedName>
        <fullName evidence="6">Large ribosomal subunit protein bL21m</fullName>
    </recommendedName>
</protein>
<comment type="similarity">
    <text evidence="1">Belongs to the bacterial ribosomal protein bL21 family.</text>
</comment>
<dbReference type="EMBL" id="JALJOS010000001">
    <property type="protein sequence ID" value="KAK9844840.1"/>
    <property type="molecule type" value="Genomic_DNA"/>
</dbReference>
<keyword evidence="8" id="KW-1185">Reference proteome</keyword>
<dbReference type="NCBIfam" id="TIGR00061">
    <property type="entry name" value="L21"/>
    <property type="match status" value="1"/>
</dbReference>
<evidence type="ECO:0000256" key="2">
    <source>
        <dbReference type="ARBA" id="ARBA00022730"/>
    </source>
</evidence>
<keyword evidence="2" id="KW-0699">rRNA-binding</keyword>
<gene>
    <name evidence="7" type="ORF">WJX74_007501</name>
</gene>
<dbReference type="GO" id="GO:1990904">
    <property type="term" value="C:ribonucleoprotein complex"/>
    <property type="evidence" value="ECO:0007669"/>
    <property type="project" value="UniProtKB-KW"/>
</dbReference>
<keyword evidence="3" id="KW-0694">RNA-binding</keyword>
<dbReference type="SUPFAM" id="SSF141091">
    <property type="entry name" value="L21p-like"/>
    <property type="match status" value="1"/>
</dbReference>
<evidence type="ECO:0000256" key="6">
    <source>
        <dbReference type="ARBA" id="ARBA00044129"/>
    </source>
</evidence>
<reference evidence="7 8" key="1">
    <citation type="journal article" date="2024" name="Nat. Commun.">
        <title>Phylogenomics reveals the evolutionary origins of lichenization in chlorophyte algae.</title>
        <authorList>
            <person name="Puginier C."/>
            <person name="Libourel C."/>
            <person name="Otte J."/>
            <person name="Skaloud P."/>
            <person name="Haon M."/>
            <person name="Grisel S."/>
            <person name="Petersen M."/>
            <person name="Berrin J.G."/>
            <person name="Delaux P.M."/>
            <person name="Dal Grande F."/>
            <person name="Keller J."/>
        </authorList>
    </citation>
    <scope>NUCLEOTIDE SEQUENCE [LARGE SCALE GENOMIC DNA]</scope>
    <source>
        <strain evidence="7 8">SAG 2145</strain>
    </source>
</reference>
<accession>A0AAW1SFH2</accession>
<dbReference type="Proteomes" id="UP001438707">
    <property type="component" value="Unassembled WGS sequence"/>
</dbReference>
<dbReference type="HAMAP" id="MF_01363">
    <property type="entry name" value="Ribosomal_bL21"/>
    <property type="match status" value="1"/>
</dbReference>
<evidence type="ECO:0000313" key="8">
    <source>
        <dbReference type="Proteomes" id="UP001438707"/>
    </source>
</evidence>
<dbReference type="GO" id="GO:0019843">
    <property type="term" value="F:rRNA binding"/>
    <property type="evidence" value="ECO:0007669"/>
    <property type="project" value="UniProtKB-KW"/>
</dbReference>
<keyword evidence="4" id="KW-0689">Ribosomal protein</keyword>
<evidence type="ECO:0000256" key="4">
    <source>
        <dbReference type="ARBA" id="ARBA00022980"/>
    </source>
</evidence>
<keyword evidence="5" id="KW-0687">Ribonucleoprotein</keyword>
<evidence type="ECO:0000313" key="7">
    <source>
        <dbReference type="EMBL" id="KAK9844840.1"/>
    </source>
</evidence>
<dbReference type="InterPro" id="IPR001787">
    <property type="entry name" value="Ribosomal_bL21"/>
</dbReference>
<dbReference type="PROSITE" id="PS01169">
    <property type="entry name" value="RIBOSOMAL_L21"/>
    <property type="match status" value="1"/>
</dbReference>
<dbReference type="InterPro" id="IPR028909">
    <property type="entry name" value="bL21-like"/>
</dbReference>
<proteinExistence type="inferred from homology"/>
<dbReference type="GO" id="GO:0005840">
    <property type="term" value="C:ribosome"/>
    <property type="evidence" value="ECO:0007669"/>
    <property type="project" value="UniProtKB-KW"/>
</dbReference>
<dbReference type="GO" id="GO:0006412">
    <property type="term" value="P:translation"/>
    <property type="evidence" value="ECO:0007669"/>
    <property type="project" value="InterPro"/>
</dbReference>
<dbReference type="PANTHER" id="PTHR21349:SF0">
    <property type="entry name" value="LARGE RIBOSOMAL SUBUNIT PROTEIN BL21M"/>
    <property type="match status" value="1"/>
</dbReference>
<evidence type="ECO:0000256" key="1">
    <source>
        <dbReference type="ARBA" id="ARBA00008563"/>
    </source>
</evidence>
<organism evidence="7 8">
    <name type="scientific">Apatococcus lobatus</name>
    <dbReference type="NCBI Taxonomy" id="904363"/>
    <lineage>
        <taxon>Eukaryota</taxon>
        <taxon>Viridiplantae</taxon>
        <taxon>Chlorophyta</taxon>
        <taxon>core chlorophytes</taxon>
        <taxon>Trebouxiophyceae</taxon>
        <taxon>Chlorellales</taxon>
        <taxon>Chlorellaceae</taxon>
        <taxon>Apatococcus</taxon>
    </lineage>
</organism>
<dbReference type="InterPro" id="IPR018258">
    <property type="entry name" value="Ribosomal_bL21_CS"/>
</dbReference>
<dbReference type="PANTHER" id="PTHR21349">
    <property type="entry name" value="50S RIBOSOMAL PROTEIN L21"/>
    <property type="match status" value="1"/>
</dbReference>
<dbReference type="GO" id="GO:0003735">
    <property type="term" value="F:structural constituent of ribosome"/>
    <property type="evidence" value="ECO:0007669"/>
    <property type="project" value="InterPro"/>
</dbReference>
<evidence type="ECO:0000256" key="5">
    <source>
        <dbReference type="ARBA" id="ARBA00023274"/>
    </source>
</evidence>
<dbReference type="GO" id="GO:0005737">
    <property type="term" value="C:cytoplasm"/>
    <property type="evidence" value="ECO:0007669"/>
    <property type="project" value="UniProtKB-ARBA"/>
</dbReference>
<dbReference type="AlphaFoldDB" id="A0AAW1SFH2"/>
<comment type="caution">
    <text evidence="7">The sequence shown here is derived from an EMBL/GenBank/DDBJ whole genome shotgun (WGS) entry which is preliminary data.</text>
</comment>